<dbReference type="GO" id="GO:0005886">
    <property type="term" value="C:plasma membrane"/>
    <property type="evidence" value="ECO:0007669"/>
    <property type="project" value="TreeGrafter"/>
</dbReference>
<name>A0AAN8PG03_PATCE</name>
<accession>A0AAN8PG03</accession>
<dbReference type="EMBL" id="JAZGQO010000009">
    <property type="protein sequence ID" value="KAK6178002.1"/>
    <property type="molecule type" value="Genomic_DNA"/>
</dbReference>
<evidence type="ECO:0000313" key="3">
    <source>
        <dbReference type="EMBL" id="KAK6178002.1"/>
    </source>
</evidence>
<sequence>MIKDLCIISDGESDSNVSVMLDGEESSVDFIDPAPDMDWRAQTTIDAYIIVFAIDDRTSFEKATDILYELKQRAETDNAIILVANKCDLVRTRVVSTEESKSIATMYDCKFVETSVVLNHNVDDLLVGIISQIRRKKHRHGAMGSDEHGCYSKSKNLLSKIFKRDPMSKSCEKLYGP</sequence>
<evidence type="ECO:0000256" key="1">
    <source>
        <dbReference type="ARBA" id="ARBA00008846"/>
    </source>
</evidence>
<comment type="caution">
    <text evidence="3">The sequence shown here is derived from an EMBL/GenBank/DDBJ whole genome shotgun (WGS) entry which is preliminary data.</text>
</comment>
<evidence type="ECO:0000313" key="4">
    <source>
        <dbReference type="Proteomes" id="UP001347796"/>
    </source>
</evidence>
<keyword evidence="4" id="KW-1185">Reference proteome</keyword>
<dbReference type="PANTHER" id="PTHR45775">
    <property type="entry name" value="RAD, GEM/KIR FAMILY MEMBER 2, ISOFORM C"/>
    <property type="match status" value="1"/>
</dbReference>
<dbReference type="PROSITE" id="PS51419">
    <property type="entry name" value="RAB"/>
    <property type="match status" value="1"/>
</dbReference>
<dbReference type="PROSITE" id="PS51421">
    <property type="entry name" value="RAS"/>
    <property type="match status" value="1"/>
</dbReference>
<dbReference type="GO" id="GO:0005525">
    <property type="term" value="F:GTP binding"/>
    <property type="evidence" value="ECO:0007669"/>
    <property type="project" value="InterPro"/>
</dbReference>
<organism evidence="3 4">
    <name type="scientific">Patella caerulea</name>
    <name type="common">Rayed Mediterranean limpet</name>
    <dbReference type="NCBI Taxonomy" id="87958"/>
    <lineage>
        <taxon>Eukaryota</taxon>
        <taxon>Metazoa</taxon>
        <taxon>Spiralia</taxon>
        <taxon>Lophotrochozoa</taxon>
        <taxon>Mollusca</taxon>
        <taxon>Gastropoda</taxon>
        <taxon>Patellogastropoda</taxon>
        <taxon>Patelloidea</taxon>
        <taxon>Patellidae</taxon>
        <taxon>Patella</taxon>
    </lineage>
</organism>
<dbReference type="SUPFAM" id="SSF52540">
    <property type="entry name" value="P-loop containing nucleoside triphosphate hydrolases"/>
    <property type="match status" value="1"/>
</dbReference>
<keyword evidence="2" id="KW-0597">Phosphoprotein</keyword>
<dbReference type="InterPro" id="IPR001806">
    <property type="entry name" value="Small_GTPase"/>
</dbReference>
<dbReference type="Pfam" id="PF00071">
    <property type="entry name" value="Ras"/>
    <property type="match status" value="1"/>
</dbReference>
<dbReference type="GO" id="GO:0005246">
    <property type="term" value="F:calcium channel regulator activity"/>
    <property type="evidence" value="ECO:0007669"/>
    <property type="project" value="TreeGrafter"/>
</dbReference>
<evidence type="ECO:0000256" key="2">
    <source>
        <dbReference type="ARBA" id="ARBA00022553"/>
    </source>
</evidence>
<dbReference type="Proteomes" id="UP001347796">
    <property type="component" value="Unassembled WGS sequence"/>
</dbReference>
<dbReference type="InterPro" id="IPR027417">
    <property type="entry name" value="P-loop_NTPase"/>
</dbReference>
<dbReference type="SMART" id="SM00173">
    <property type="entry name" value="RAS"/>
    <property type="match status" value="1"/>
</dbReference>
<dbReference type="InterPro" id="IPR051641">
    <property type="entry name" value="RGK_GTP-binding_reg"/>
</dbReference>
<dbReference type="SMART" id="SM00175">
    <property type="entry name" value="RAB"/>
    <property type="match status" value="1"/>
</dbReference>
<dbReference type="Gene3D" id="3.40.50.300">
    <property type="entry name" value="P-loop containing nucleotide triphosphate hydrolases"/>
    <property type="match status" value="1"/>
</dbReference>
<protein>
    <submittedName>
        <fullName evidence="3">Uncharacterized protein</fullName>
    </submittedName>
</protein>
<proteinExistence type="inferred from homology"/>
<dbReference type="PRINTS" id="PR00449">
    <property type="entry name" value="RASTRNSFRMNG"/>
</dbReference>
<dbReference type="GO" id="GO:0003924">
    <property type="term" value="F:GTPase activity"/>
    <property type="evidence" value="ECO:0007669"/>
    <property type="project" value="InterPro"/>
</dbReference>
<reference evidence="3 4" key="1">
    <citation type="submission" date="2024-01" db="EMBL/GenBank/DDBJ databases">
        <title>The genome of the rayed Mediterranean limpet Patella caerulea (Linnaeus, 1758).</title>
        <authorList>
            <person name="Anh-Thu Weber A."/>
            <person name="Halstead-Nussloch G."/>
        </authorList>
    </citation>
    <scope>NUCLEOTIDE SEQUENCE [LARGE SCALE GENOMIC DNA]</scope>
    <source>
        <strain evidence="3">AATW-2023a</strain>
        <tissue evidence="3">Whole specimen</tissue>
    </source>
</reference>
<dbReference type="PANTHER" id="PTHR45775:SF6">
    <property type="entry name" value="RAD, GEM_KIR FAMILY MEMBER 2, ISOFORM C"/>
    <property type="match status" value="1"/>
</dbReference>
<comment type="similarity">
    <text evidence="1">Belongs to the small GTPase superfamily. RGK family.</text>
</comment>
<gene>
    <name evidence="3" type="ORF">SNE40_012848</name>
</gene>
<dbReference type="AlphaFoldDB" id="A0AAN8PG03"/>